<dbReference type="Proteomes" id="UP000538566">
    <property type="component" value="Unassembled WGS sequence"/>
</dbReference>
<dbReference type="Gene3D" id="1.10.287.950">
    <property type="entry name" value="Methyl-accepting chemotaxis protein"/>
    <property type="match status" value="1"/>
</dbReference>
<evidence type="ECO:0000313" key="8">
    <source>
        <dbReference type="Proteomes" id="UP000538566"/>
    </source>
</evidence>
<comment type="similarity">
    <text evidence="2">Belongs to the methyl-accepting chemotaxis (MCP) protein family.</text>
</comment>
<feature type="domain" description="HAMP" evidence="6">
    <location>
        <begin position="415"/>
        <end position="465"/>
    </location>
</feature>
<dbReference type="OrthoDB" id="9814362at2"/>
<dbReference type="PANTHER" id="PTHR43531:SF11">
    <property type="entry name" value="METHYL-ACCEPTING CHEMOTAXIS PROTEIN 3"/>
    <property type="match status" value="1"/>
</dbReference>
<evidence type="ECO:0000259" key="6">
    <source>
        <dbReference type="PROSITE" id="PS50885"/>
    </source>
</evidence>
<feature type="region of interest" description="Disordered" evidence="4">
    <location>
        <begin position="704"/>
        <end position="747"/>
    </location>
</feature>
<evidence type="ECO:0000256" key="4">
    <source>
        <dbReference type="SAM" id="MobiDB-lite"/>
    </source>
</evidence>
<dbReference type="PROSITE" id="PS50885">
    <property type="entry name" value="HAMP"/>
    <property type="match status" value="1"/>
</dbReference>
<dbReference type="GO" id="GO:0006935">
    <property type="term" value="P:chemotaxis"/>
    <property type="evidence" value="ECO:0007669"/>
    <property type="project" value="UniProtKB-KW"/>
</dbReference>
<dbReference type="PRINTS" id="PR00260">
    <property type="entry name" value="CHEMTRNSDUCR"/>
</dbReference>
<evidence type="ECO:0000256" key="2">
    <source>
        <dbReference type="ARBA" id="ARBA00029447"/>
    </source>
</evidence>
<dbReference type="Pfam" id="PF18575">
    <property type="entry name" value="HAMP_N3"/>
    <property type="match status" value="3"/>
</dbReference>
<dbReference type="SMART" id="SM00283">
    <property type="entry name" value="MA"/>
    <property type="match status" value="1"/>
</dbReference>
<comment type="caution">
    <text evidence="7">The sequence shown here is derived from an EMBL/GenBank/DDBJ whole genome shotgun (WGS) entry which is preliminary data.</text>
</comment>
<dbReference type="CDD" id="cd17528">
    <property type="entry name" value="HAMP_III"/>
    <property type="match status" value="3"/>
</dbReference>
<dbReference type="PANTHER" id="PTHR43531">
    <property type="entry name" value="PROTEIN ICFG"/>
    <property type="match status" value="1"/>
</dbReference>
<name>A0A7W7AAJ4_9SPHN</name>
<dbReference type="InterPro" id="IPR051310">
    <property type="entry name" value="MCP_chemotaxis"/>
</dbReference>
<accession>A0A7W7AAJ4</accession>
<keyword evidence="1" id="KW-0145">Chemotaxis</keyword>
<evidence type="ECO:0000256" key="1">
    <source>
        <dbReference type="ARBA" id="ARBA00022500"/>
    </source>
</evidence>
<dbReference type="InterPro" id="IPR003660">
    <property type="entry name" value="HAMP_dom"/>
</dbReference>
<evidence type="ECO:0000256" key="3">
    <source>
        <dbReference type="PROSITE-ProRule" id="PRU00284"/>
    </source>
</evidence>
<proteinExistence type="inferred from homology"/>
<dbReference type="InterPro" id="IPR004090">
    <property type="entry name" value="Chemotax_Me-accpt_rcpt"/>
</dbReference>
<dbReference type="Pfam" id="PF18947">
    <property type="entry name" value="HAMP_2"/>
    <property type="match status" value="1"/>
</dbReference>
<dbReference type="GO" id="GO:0005886">
    <property type="term" value="C:plasma membrane"/>
    <property type="evidence" value="ECO:0007669"/>
    <property type="project" value="TreeGrafter"/>
</dbReference>
<keyword evidence="8" id="KW-1185">Reference proteome</keyword>
<organism evidence="7 8">
    <name type="scientific">Novosphingobium taihuense</name>
    <dbReference type="NCBI Taxonomy" id="260085"/>
    <lineage>
        <taxon>Bacteria</taxon>
        <taxon>Pseudomonadati</taxon>
        <taxon>Pseudomonadota</taxon>
        <taxon>Alphaproteobacteria</taxon>
        <taxon>Sphingomonadales</taxon>
        <taxon>Sphingomonadaceae</taxon>
        <taxon>Novosphingobium</taxon>
    </lineage>
</organism>
<protein>
    <submittedName>
        <fullName evidence="7">Methyl-accepting chemotaxis protein</fullName>
    </submittedName>
</protein>
<dbReference type="PROSITE" id="PS50111">
    <property type="entry name" value="CHEMOTAXIS_TRANSDUC_2"/>
    <property type="match status" value="1"/>
</dbReference>
<dbReference type="GO" id="GO:0007165">
    <property type="term" value="P:signal transduction"/>
    <property type="evidence" value="ECO:0007669"/>
    <property type="project" value="UniProtKB-KW"/>
</dbReference>
<gene>
    <name evidence="7" type="ORF">GGR37_001666</name>
</gene>
<evidence type="ECO:0000259" key="5">
    <source>
        <dbReference type="PROSITE" id="PS50111"/>
    </source>
</evidence>
<sequence length="775" mass="82443">MSSVFSRVSEKQVLDEVSRVEQALAAGDFSIRLDEGTGNGPTRSVLAAFNRLLERAASPVDALSTQIARMADEHARGDIDAIIEASTLPGKVGVMAMQVNDLVAAHINVKKQAMECVRQFSHGNFTAPMEQLPGKKAFINDTIETLRGNLTGLLGEMSHMSAEHDRGDIDVVINHAKFPGDFGVVARGINDMVAGHIAVKKKAMACVKAFGEGNFDAPLEQFPGKKAFINDTIETLRANLTGLIAEMNHMSAEHDRGDIDVQIDDMKFQGDFQVVARGINEMVAGHIAVKKKAMACVKAFGEGNFDAPLEQFPGKKAFINDTIETLRTNLVEITAEIQRLILAATDGKLSERGVASRFVGDFAKLVSGINGMLDAIILPIEEGNRVLRLVSIGNLQETVDIQCHGDHQRMRDAINALVVSLQKVADVADRIAEGDLTIEHRALSDEDQLGNALVTMIAGLRSVVGSTASAVDNVSAGSRQLAASSEQVSQGATEQAASAEEASAAMEQMAANIKQNADNAAQTEKIARQSSKDAEISGQAVEKAVTAMRTIAEKISIVQEIARQTDLLALNAAVEAARAGEHGKGFAVVASEVRKLAERSQSAAAEIVSVSSDTVKVATDAGEMLARLVPDIRRTAELVTEISAACREQDIGASQINEAIQQLDKVTQINASASDQISSTSEELASQAEELQSAIAFFRTGDSHGGEIRQSAPIRRSAPLARKPVAKARSAKAVQTRSGTARNSIAEQRERLDGFALNLTDGGADADDADFGRAA</sequence>
<reference evidence="7 8" key="1">
    <citation type="submission" date="2020-08" db="EMBL/GenBank/DDBJ databases">
        <title>Genomic Encyclopedia of Type Strains, Phase IV (KMG-IV): sequencing the most valuable type-strain genomes for metagenomic binning, comparative biology and taxonomic classification.</title>
        <authorList>
            <person name="Goeker M."/>
        </authorList>
    </citation>
    <scope>NUCLEOTIDE SEQUENCE [LARGE SCALE GENOMIC DNA]</scope>
    <source>
        <strain evidence="7 8">DSM 17507</strain>
    </source>
</reference>
<feature type="compositionally biased region" description="Low complexity" evidence="4">
    <location>
        <begin position="494"/>
        <end position="505"/>
    </location>
</feature>
<dbReference type="CDD" id="cd17527">
    <property type="entry name" value="HAMP_II"/>
    <property type="match status" value="2"/>
</dbReference>
<feature type="region of interest" description="Disordered" evidence="4">
    <location>
        <begin position="485"/>
        <end position="505"/>
    </location>
</feature>
<dbReference type="InterPro" id="IPR041395">
    <property type="entry name" value="McpB_HAMP_3rd"/>
</dbReference>
<dbReference type="SUPFAM" id="SSF58104">
    <property type="entry name" value="Methyl-accepting chemotaxis protein (MCP) signaling domain"/>
    <property type="match status" value="1"/>
</dbReference>
<dbReference type="AlphaFoldDB" id="A0A7W7AAJ4"/>
<dbReference type="InterPro" id="IPR004089">
    <property type="entry name" value="MCPsignal_dom"/>
</dbReference>
<dbReference type="Gene3D" id="1.20.120.1530">
    <property type="match status" value="4"/>
</dbReference>
<dbReference type="Pfam" id="PF00015">
    <property type="entry name" value="MCPsignal"/>
    <property type="match status" value="1"/>
</dbReference>
<evidence type="ECO:0000313" key="7">
    <source>
        <dbReference type="EMBL" id="MBB4613391.1"/>
    </source>
</evidence>
<feature type="compositionally biased region" description="Polar residues" evidence="4">
    <location>
        <begin position="733"/>
        <end position="746"/>
    </location>
</feature>
<dbReference type="EMBL" id="JACHOA010000003">
    <property type="protein sequence ID" value="MBB4613391.1"/>
    <property type="molecule type" value="Genomic_DNA"/>
</dbReference>
<keyword evidence="3" id="KW-0807">Transducer</keyword>
<dbReference type="GO" id="GO:0004888">
    <property type="term" value="F:transmembrane signaling receptor activity"/>
    <property type="evidence" value="ECO:0007669"/>
    <property type="project" value="InterPro"/>
</dbReference>
<feature type="domain" description="Methyl-accepting transducer" evidence="5">
    <location>
        <begin position="470"/>
        <end position="685"/>
    </location>
</feature>